<proteinExistence type="predicted"/>
<keyword evidence="1" id="KW-0436">Ligase</keyword>
<dbReference type="EMBL" id="MK072194">
    <property type="protein sequence ID" value="AYV79844.1"/>
    <property type="molecule type" value="Genomic_DNA"/>
</dbReference>
<protein>
    <submittedName>
        <fullName evidence="1">RNA ligase</fullName>
    </submittedName>
</protein>
<organism evidence="1">
    <name type="scientific">Faunusvirus sp</name>
    <dbReference type="NCBI Taxonomy" id="2487766"/>
    <lineage>
        <taxon>Viruses</taxon>
        <taxon>Varidnaviria</taxon>
        <taxon>Bamfordvirae</taxon>
        <taxon>Nucleocytoviricota</taxon>
        <taxon>Megaviricetes</taxon>
        <taxon>Imitervirales</taxon>
        <taxon>Mimiviridae</taxon>
    </lineage>
</organism>
<dbReference type="GO" id="GO:0016874">
    <property type="term" value="F:ligase activity"/>
    <property type="evidence" value="ECO:0007669"/>
    <property type="project" value="UniProtKB-KW"/>
</dbReference>
<gene>
    <name evidence="1" type="ORF">Faunusvirus63_2</name>
</gene>
<name>A0A3G4ZZZ5_9VIRU</name>
<sequence>MAPQIKLELYSVINSLPENERNVDGLKKRLESLSTNIMVKEFENDDRFLLANHYTKDNKKFTSLERECRSIILDKTDLRVVCYTYDDIYYNDDARNWLLQWNGDDEKKSTDTQIECSMEGTFMPLYFYNGKWCLSTRKCIDAATSIWSSNKSYYDMFVECFGDQDGVDKFYGKLDKNYIYYFVLVHHENKYLINYSEYFKGDQQYKVVYHVLTRECGSHGEVDKSVVDLVKLSDGKIQIPTQYKDYTTLDKENESSDIREPIAMEGVIVKLFDKVSNKTVLLKIQTDKYKKMSIIYPNSSNMYYSFIELYQRGKLVEHIKYFPENNRIYNKIFEEDPYDTIGVIDATFKVLTSELFELFKIVWNIRDCSHNNDRVYKILPSEYTTVLYKIRGIYYKKKEQYITMNYKNVEKTDQTIDKKNSNLRICDIYNLLKTYDTKDLIKLLSARKKLKYLVDTTDEEVYRQTRQMSNKCDRISKKMIAILLNNMFPELPEKVAPKDKETSSSYVEF</sequence>
<evidence type="ECO:0000313" key="1">
    <source>
        <dbReference type="EMBL" id="AYV79844.1"/>
    </source>
</evidence>
<reference evidence="1" key="1">
    <citation type="submission" date="2018-10" db="EMBL/GenBank/DDBJ databases">
        <title>Hidden diversity of soil giant viruses.</title>
        <authorList>
            <person name="Schulz F."/>
            <person name="Alteio L."/>
            <person name="Goudeau D."/>
            <person name="Ryan E.M."/>
            <person name="Malmstrom R.R."/>
            <person name="Blanchard J."/>
            <person name="Woyke T."/>
        </authorList>
    </citation>
    <scope>NUCLEOTIDE SEQUENCE</scope>
    <source>
        <strain evidence="1">FNV1</strain>
    </source>
</reference>
<accession>A0A3G4ZZZ5</accession>